<name>A0AAD4W8G1_PRUDU</name>
<proteinExistence type="predicted"/>
<accession>A0AAD4W8G1</accession>
<reference evidence="1 2" key="1">
    <citation type="journal article" date="2022" name="G3 (Bethesda)">
        <title>Whole-genome sequence and methylome profiling of the almond [Prunus dulcis (Mill.) D.A. Webb] cultivar 'Nonpareil'.</title>
        <authorList>
            <person name="D'Amico-Willman K.M."/>
            <person name="Ouma W.Z."/>
            <person name="Meulia T."/>
            <person name="Sideli G.M."/>
            <person name="Gradziel T.M."/>
            <person name="Fresnedo-Ramirez J."/>
        </authorList>
    </citation>
    <scope>NUCLEOTIDE SEQUENCE [LARGE SCALE GENOMIC DNA]</scope>
    <source>
        <strain evidence="1">Clone GOH B32 T37-40</strain>
    </source>
</reference>
<dbReference type="Proteomes" id="UP001054821">
    <property type="component" value="Chromosome 3"/>
</dbReference>
<gene>
    <name evidence="1" type="ORF">L3X38_017609</name>
</gene>
<comment type="caution">
    <text evidence="1">The sequence shown here is derived from an EMBL/GenBank/DDBJ whole genome shotgun (WGS) entry which is preliminary data.</text>
</comment>
<dbReference type="EMBL" id="JAJFAZ020000003">
    <property type="protein sequence ID" value="KAI5338338.1"/>
    <property type="molecule type" value="Genomic_DNA"/>
</dbReference>
<evidence type="ECO:0000313" key="1">
    <source>
        <dbReference type="EMBL" id="KAI5338338.1"/>
    </source>
</evidence>
<organism evidence="1 2">
    <name type="scientific">Prunus dulcis</name>
    <name type="common">Almond</name>
    <name type="synonym">Amygdalus dulcis</name>
    <dbReference type="NCBI Taxonomy" id="3755"/>
    <lineage>
        <taxon>Eukaryota</taxon>
        <taxon>Viridiplantae</taxon>
        <taxon>Streptophyta</taxon>
        <taxon>Embryophyta</taxon>
        <taxon>Tracheophyta</taxon>
        <taxon>Spermatophyta</taxon>
        <taxon>Magnoliopsida</taxon>
        <taxon>eudicotyledons</taxon>
        <taxon>Gunneridae</taxon>
        <taxon>Pentapetalae</taxon>
        <taxon>rosids</taxon>
        <taxon>fabids</taxon>
        <taxon>Rosales</taxon>
        <taxon>Rosaceae</taxon>
        <taxon>Amygdaloideae</taxon>
        <taxon>Amygdaleae</taxon>
        <taxon>Prunus</taxon>
    </lineage>
</organism>
<protein>
    <submittedName>
        <fullName evidence="1">Uncharacterized protein</fullName>
    </submittedName>
</protein>
<keyword evidence="2" id="KW-1185">Reference proteome</keyword>
<evidence type="ECO:0000313" key="2">
    <source>
        <dbReference type="Proteomes" id="UP001054821"/>
    </source>
</evidence>
<sequence>MKSEKFERKLAASSPFFGEITTAGSGTWLGLEEDGGPVFLVLAPSALVAGREHGPDRYKEMGKGAGLKGASALHTLIPPSSLRVLP</sequence>
<dbReference type="AlphaFoldDB" id="A0AAD4W8G1"/>